<protein>
    <submittedName>
        <fullName evidence="1">DUF4926 domain-containing protein</fullName>
    </submittedName>
</protein>
<dbReference type="Proteomes" id="UP000502706">
    <property type="component" value="Chromosome"/>
</dbReference>
<proteinExistence type="predicted"/>
<sequence>MIAEHERAVLTRDVPEKGLKAGDVGTVVSVHAARVDDEDRAGYTLEFMSPAGETVAVATVFADAVRPVGPREVNHARAI</sequence>
<dbReference type="EMBL" id="CP045121">
    <property type="protein sequence ID" value="QIN78347.1"/>
    <property type="molecule type" value="Genomic_DNA"/>
</dbReference>
<dbReference type="KEGG" id="rmar:GBA65_07240"/>
<keyword evidence="2" id="KW-1185">Reference proteome</keyword>
<reference evidence="1 2" key="1">
    <citation type="submission" date="2019-10" db="EMBL/GenBank/DDBJ databases">
        <title>Rubrobacter sp nov SCSIO 52915 isolated from a deep-sea sediment in the South China Sea.</title>
        <authorList>
            <person name="Chen R.W."/>
        </authorList>
    </citation>
    <scope>NUCLEOTIDE SEQUENCE [LARGE SCALE GENOMIC DNA]</scope>
    <source>
        <strain evidence="1 2">SCSIO 52915</strain>
    </source>
</reference>
<dbReference type="InterPro" id="IPR032568">
    <property type="entry name" value="DUF4926"/>
</dbReference>
<dbReference type="AlphaFoldDB" id="A0A6G8PW05"/>
<dbReference type="RefSeq" id="WP_166396022.1">
    <property type="nucleotide sequence ID" value="NZ_CP045121.1"/>
</dbReference>
<dbReference type="Pfam" id="PF16277">
    <property type="entry name" value="DUF4926"/>
    <property type="match status" value="1"/>
</dbReference>
<accession>A0A6G8PW05</accession>
<evidence type="ECO:0000313" key="1">
    <source>
        <dbReference type="EMBL" id="QIN78347.1"/>
    </source>
</evidence>
<organism evidence="1 2">
    <name type="scientific">Rubrobacter marinus</name>
    <dbReference type="NCBI Taxonomy" id="2653852"/>
    <lineage>
        <taxon>Bacteria</taxon>
        <taxon>Bacillati</taxon>
        <taxon>Actinomycetota</taxon>
        <taxon>Rubrobacteria</taxon>
        <taxon>Rubrobacterales</taxon>
        <taxon>Rubrobacteraceae</taxon>
        <taxon>Rubrobacter</taxon>
    </lineage>
</organism>
<gene>
    <name evidence="1" type="ORF">GBA65_07240</name>
</gene>
<evidence type="ECO:0000313" key="2">
    <source>
        <dbReference type="Proteomes" id="UP000502706"/>
    </source>
</evidence>
<name>A0A6G8PW05_9ACTN</name>